<evidence type="ECO:0008006" key="4">
    <source>
        <dbReference type="Google" id="ProtNLM"/>
    </source>
</evidence>
<organism evidence="2 3">
    <name type="scientific">Modicisalibacter muralis</name>
    <dbReference type="NCBI Taxonomy" id="119000"/>
    <lineage>
        <taxon>Bacteria</taxon>
        <taxon>Pseudomonadati</taxon>
        <taxon>Pseudomonadota</taxon>
        <taxon>Gammaproteobacteria</taxon>
        <taxon>Oceanospirillales</taxon>
        <taxon>Halomonadaceae</taxon>
        <taxon>Modicisalibacter</taxon>
    </lineage>
</organism>
<feature type="transmembrane region" description="Helical" evidence="1">
    <location>
        <begin position="217"/>
        <end position="236"/>
    </location>
</feature>
<dbReference type="EMBL" id="FNGI01000001">
    <property type="protein sequence ID" value="SDK99766.1"/>
    <property type="molecule type" value="Genomic_DNA"/>
</dbReference>
<evidence type="ECO:0000313" key="2">
    <source>
        <dbReference type="EMBL" id="SDK99766.1"/>
    </source>
</evidence>
<keyword evidence="1" id="KW-1133">Transmembrane helix</keyword>
<gene>
    <name evidence="2" type="ORF">SAMN05661010_00710</name>
</gene>
<dbReference type="AlphaFoldDB" id="A0A1G9GGG5"/>
<dbReference type="STRING" id="119000.SAMN05661010_00710"/>
<reference evidence="2 3" key="1">
    <citation type="submission" date="2016-10" db="EMBL/GenBank/DDBJ databases">
        <authorList>
            <person name="de Groot N.N."/>
        </authorList>
    </citation>
    <scope>NUCLEOTIDE SEQUENCE [LARGE SCALE GENOMIC DNA]</scope>
    <source>
        <strain evidence="2 3">DSM 14789</strain>
    </source>
</reference>
<feature type="transmembrane region" description="Helical" evidence="1">
    <location>
        <begin position="242"/>
        <end position="261"/>
    </location>
</feature>
<feature type="transmembrane region" description="Helical" evidence="1">
    <location>
        <begin position="282"/>
        <end position="304"/>
    </location>
</feature>
<accession>A0A1G9GGG5</accession>
<dbReference type="RefSeq" id="WP_245703971.1">
    <property type="nucleotide sequence ID" value="NZ_FNGI01000001.1"/>
</dbReference>
<feature type="transmembrane region" description="Helical" evidence="1">
    <location>
        <begin position="184"/>
        <end position="205"/>
    </location>
</feature>
<feature type="transmembrane region" description="Helical" evidence="1">
    <location>
        <begin position="155"/>
        <end position="178"/>
    </location>
</feature>
<protein>
    <recommendedName>
        <fullName evidence="4">Na+/H+ antiporter NhaD</fullName>
    </recommendedName>
</protein>
<dbReference type="Proteomes" id="UP000198654">
    <property type="component" value="Unassembled WGS sequence"/>
</dbReference>
<name>A0A1G9GGG5_9GAMM</name>
<sequence length="417" mass="44449">MRPSSTLILLMFAISIAGSLFDLPLWPAALLSWLATLRLGNRLPRASKQQALCLGGAGVVFWVIALGRGTPNSLLTALVINQPLLMMFAGVSFLSMATPIENPATGPRKGSLLGTILGVHLFGAAINLSVLFLFGDRMQRDGKLTRRQAMVLGRAFPAAAAWSPFFVAMGVALTYAPGLEFMSLLPWGLACAALLLILVTLDVLRVSGDFSGYPIEARTLVLPIILAVSVIGLHQWQPSLSILLIISIVSPFFALLLTPASERRERLGRQLNDGLPRLAPQFALFLAAGVLSSGLAALLASWSQSPVLPFEHFGHVHAWLALGIIVALAFAGVHPLVGITTLAPLLTSLSPDPTLLGMVFLMGWALGTGSSPLSGSNLAICVRYNVKARDMLRWNVPYAILGWLACGLVFAAHARWG</sequence>
<feature type="transmembrane region" description="Helical" evidence="1">
    <location>
        <begin position="112"/>
        <end position="134"/>
    </location>
</feature>
<keyword evidence="3" id="KW-1185">Reference proteome</keyword>
<feature type="transmembrane region" description="Helical" evidence="1">
    <location>
        <begin position="49"/>
        <end position="67"/>
    </location>
</feature>
<evidence type="ECO:0000313" key="3">
    <source>
        <dbReference type="Proteomes" id="UP000198654"/>
    </source>
</evidence>
<feature type="transmembrane region" description="Helical" evidence="1">
    <location>
        <begin position="316"/>
        <end position="343"/>
    </location>
</feature>
<evidence type="ECO:0000256" key="1">
    <source>
        <dbReference type="SAM" id="Phobius"/>
    </source>
</evidence>
<keyword evidence="1" id="KW-0812">Transmembrane</keyword>
<feature type="transmembrane region" description="Helical" evidence="1">
    <location>
        <begin position="394"/>
        <end position="414"/>
    </location>
</feature>
<feature type="transmembrane region" description="Helical" evidence="1">
    <location>
        <begin position="74"/>
        <end position="100"/>
    </location>
</feature>
<proteinExistence type="predicted"/>
<keyword evidence="1" id="KW-0472">Membrane</keyword>
<feature type="transmembrane region" description="Helical" evidence="1">
    <location>
        <begin position="7"/>
        <end position="29"/>
    </location>
</feature>